<feature type="domain" description="MurNAc-LAA" evidence="2">
    <location>
        <begin position="212"/>
        <end position="371"/>
    </location>
</feature>
<dbReference type="AlphaFoldDB" id="A0A1F5RGN2"/>
<dbReference type="InterPro" id="IPR050695">
    <property type="entry name" value="N-acetylmuramoyl_amidase_3"/>
</dbReference>
<dbReference type="PANTHER" id="PTHR30404">
    <property type="entry name" value="N-ACETYLMURAMOYL-L-ALANINE AMIDASE"/>
    <property type="match status" value="1"/>
</dbReference>
<dbReference type="Gene3D" id="3.40.630.40">
    <property type="entry name" value="Zn-dependent exopeptidases"/>
    <property type="match status" value="1"/>
</dbReference>
<dbReference type="GO" id="GO:0009253">
    <property type="term" value="P:peptidoglycan catabolic process"/>
    <property type="evidence" value="ECO:0007669"/>
    <property type="project" value="InterPro"/>
</dbReference>
<evidence type="ECO:0000256" key="1">
    <source>
        <dbReference type="ARBA" id="ARBA00022801"/>
    </source>
</evidence>
<evidence type="ECO:0000313" key="3">
    <source>
        <dbReference type="EMBL" id="OGF13635.1"/>
    </source>
</evidence>
<evidence type="ECO:0000313" key="4">
    <source>
        <dbReference type="Proteomes" id="UP000177230"/>
    </source>
</evidence>
<evidence type="ECO:0000259" key="2">
    <source>
        <dbReference type="SMART" id="SM00646"/>
    </source>
</evidence>
<organism evidence="3 4">
    <name type="scientific">Candidatus Edwardsbacteria bacterium GWF2_54_11</name>
    <dbReference type="NCBI Taxonomy" id="1817851"/>
    <lineage>
        <taxon>Bacteria</taxon>
        <taxon>Candidatus Edwardsiibacteriota</taxon>
    </lineage>
</organism>
<protein>
    <recommendedName>
        <fullName evidence="2">MurNAc-LAA domain-containing protein</fullName>
    </recommendedName>
</protein>
<dbReference type="InterPro" id="IPR036582">
    <property type="entry name" value="Mao_N_sf"/>
</dbReference>
<dbReference type="Pfam" id="PF01520">
    <property type="entry name" value="Amidase_3"/>
    <property type="match status" value="1"/>
</dbReference>
<sequence>MVNACLYGQTNITLIDAKGGTTVVGALSFDHEEYLSLADLMGPWSGQAAWSDIEGRVEVKLPGHTLRLSAENTFFLMDGKSYNLYHPVRLYDSGLWVPLEMFTRFLIPIWGKGVGWDPQGRKLSLGMLDPREVSIPQARPRLPQKARVIEKVVIDAGHGGKDPGAVGPSRLLEKDVNLDIAFRLKTILEDKYGVKVVMTRDEDVFIPLGDRTAIANREAADIFISIHCNAAPKKKRNRSTTRGVETYFLSLAKTDDARATAAMENSAIQFEQPDKKNANFDDIQLILWDVMQNEFLKESSDLAEWIQEALSAGLAVPNRGVNQAGFYVLNGAYMPSVLVETSFISHPEEERLLKKTTFRQSVAEGIAQGLREFAKRYKCKFGRIEPREQ</sequence>
<accession>A0A1F5RGN2</accession>
<dbReference type="SUPFAM" id="SSF53187">
    <property type="entry name" value="Zn-dependent exopeptidases"/>
    <property type="match status" value="1"/>
</dbReference>
<dbReference type="EMBL" id="MFFM01000014">
    <property type="protein sequence ID" value="OGF13635.1"/>
    <property type="molecule type" value="Genomic_DNA"/>
</dbReference>
<keyword evidence="1" id="KW-0378">Hydrolase</keyword>
<dbReference type="PANTHER" id="PTHR30404:SF0">
    <property type="entry name" value="N-ACETYLMURAMOYL-L-ALANINE AMIDASE AMIC"/>
    <property type="match status" value="1"/>
</dbReference>
<dbReference type="FunFam" id="3.40.630.40:FF:000005">
    <property type="entry name" value="N-acetylmuramoyl-L-alanine amidase (AmiA)"/>
    <property type="match status" value="1"/>
</dbReference>
<reference evidence="3 4" key="1">
    <citation type="journal article" date="2016" name="Nat. Commun.">
        <title>Thousands of microbial genomes shed light on interconnected biogeochemical processes in an aquifer system.</title>
        <authorList>
            <person name="Anantharaman K."/>
            <person name="Brown C.T."/>
            <person name="Hug L.A."/>
            <person name="Sharon I."/>
            <person name="Castelle C.J."/>
            <person name="Probst A.J."/>
            <person name="Thomas B.C."/>
            <person name="Singh A."/>
            <person name="Wilkins M.J."/>
            <person name="Karaoz U."/>
            <person name="Brodie E.L."/>
            <person name="Williams K.H."/>
            <person name="Hubbard S.S."/>
            <person name="Banfield J.F."/>
        </authorList>
    </citation>
    <scope>NUCLEOTIDE SEQUENCE [LARGE SCALE GENOMIC DNA]</scope>
</reference>
<dbReference type="SUPFAM" id="SSF55383">
    <property type="entry name" value="Copper amine oxidase, domain N"/>
    <property type="match status" value="1"/>
</dbReference>
<dbReference type="InterPro" id="IPR002508">
    <property type="entry name" value="MurNAc-LAA_cat"/>
</dbReference>
<dbReference type="SMART" id="SM00646">
    <property type="entry name" value="Ami_3"/>
    <property type="match status" value="1"/>
</dbReference>
<comment type="caution">
    <text evidence="3">The sequence shown here is derived from an EMBL/GenBank/DDBJ whole genome shotgun (WGS) entry which is preliminary data.</text>
</comment>
<dbReference type="Proteomes" id="UP000177230">
    <property type="component" value="Unassembled WGS sequence"/>
</dbReference>
<dbReference type="GO" id="GO:0030288">
    <property type="term" value="C:outer membrane-bounded periplasmic space"/>
    <property type="evidence" value="ECO:0007669"/>
    <property type="project" value="TreeGrafter"/>
</dbReference>
<proteinExistence type="predicted"/>
<dbReference type="GO" id="GO:0008745">
    <property type="term" value="F:N-acetylmuramoyl-L-alanine amidase activity"/>
    <property type="evidence" value="ECO:0007669"/>
    <property type="project" value="InterPro"/>
</dbReference>
<gene>
    <name evidence="3" type="ORF">A2024_10875</name>
</gene>
<dbReference type="CDD" id="cd02696">
    <property type="entry name" value="MurNAc-LAA"/>
    <property type="match status" value="1"/>
</dbReference>
<name>A0A1F5RGN2_9BACT</name>